<dbReference type="GO" id="GO:0004312">
    <property type="term" value="F:fatty acid synthase activity"/>
    <property type="evidence" value="ECO:0007669"/>
    <property type="project" value="TreeGrafter"/>
</dbReference>
<dbReference type="InterPro" id="IPR018201">
    <property type="entry name" value="Ketoacyl_synth_AS"/>
</dbReference>
<dbReference type="InterPro" id="IPR015083">
    <property type="entry name" value="NorB/c/GfsB-D-like_docking"/>
</dbReference>
<dbReference type="InterPro" id="IPR036736">
    <property type="entry name" value="ACP-like_sf"/>
</dbReference>
<dbReference type="InterPro" id="IPR049552">
    <property type="entry name" value="PKS_DH_N"/>
</dbReference>
<keyword evidence="5" id="KW-0808">Transferase</keyword>
<dbReference type="SUPFAM" id="SSF51735">
    <property type="entry name" value="NAD(P)-binding Rossmann-fold domains"/>
    <property type="match status" value="4"/>
</dbReference>
<evidence type="ECO:0000256" key="1">
    <source>
        <dbReference type="ARBA" id="ARBA00001957"/>
    </source>
</evidence>
<dbReference type="Gene3D" id="1.10.1200.10">
    <property type="entry name" value="ACP-like"/>
    <property type="match status" value="2"/>
</dbReference>
<dbReference type="CDD" id="cd08956">
    <property type="entry name" value="KR_3_FAS_SDR_x"/>
    <property type="match status" value="1"/>
</dbReference>
<dbReference type="InterPro" id="IPR036291">
    <property type="entry name" value="NAD(P)-bd_dom_sf"/>
</dbReference>
<dbReference type="Pfam" id="PF16197">
    <property type="entry name" value="KAsynt_C_assoc"/>
    <property type="match status" value="2"/>
</dbReference>
<comment type="cofactor">
    <cofactor evidence="1">
        <name>pantetheine 4'-phosphate</name>
        <dbReference type="ChEBI" id="CHEBI:47942"/>
    </cofactor>
</comment>
<evidence type="ECO:0000259" key="10">
    <source>
        <dbReference type="PROSITE" id="PS50075"/>
    </source>
</evidence>
<dbReference type="GO" id="GO:0031177">
    <property type="term" value="F:phosphopantetheine binding"/>
    <property type="evidence" value="ECO:0007669"/>
    <property type="project" value="InterPro"/>
</dbReference>
<dbReference type="InterPro" id="IPR050091">
    <property type="entry name" value="PKS_NRPS_Biosynth_Enz"/>
</dbReference>
<dbReference type="InterPro" id="IPR020841">
    <property type="entry name" value="PKS_Beta-ketoAc_synthase_dom"/>
</dbReference>
<dbReference type="InterPro" id="IPR013968">
    <property type="entry name" value="PKS_KR"/>
</dbReference>
<dbReference type="InterPro" id="IPR020806">
    <property type="entry name" value="PKS_PP-bd"/>
</dbReference>
<keyword evidence="4" id="KW-0597">Phosphoprotein</keyword>
<dbReference type="PANTHER" id="PTHR43775">
    <property type="entry name" value="FATTY ACID SYNTHASE"/>
    <property type="match status" value="1"/>
</dbReference>
<dbReference type="EMBL" id="CP058905">
    <property type="protein sequence ID" value="QLJ96647.1"/>
    <property type="molecule type" value="Genomic_DNA"/>
</dbReference>
<dbReference type="InterPro" id="IPR057326">
    <property type="entry name" value="KR_dom"/>
</dbReference>
<dbReference type="PROSITE" id="PS50075">
    <property type="entry name" value="CARRIER"/>
    <property type="match status" value="2"/>
</dbReference>
<sequence length="3296" mass="345321">MAPSAEEIVQALRSSLKENERLRARVRELEEPEPVAIIGMACRYPGGIASPEDLWQLLVEGREVISGFPADRGWDLANLYDPDPDRPGRVYATGGGFLTDAAEFDPAFFGISPREALAMDPQQRLLLETSWEAIERAGIDPHSLQGSRTGVYAGFVNQDYAAMHDAPEGFEGHLLTGTIASVLSGRVAYSLGLEGPAVSLDTACSSSLVALHLAVQALRADECEMALVGGVTVMSTPGVFLEFSRQRGLSPDGRCRAFGAGADGTGWSEGVGILLVEKLRDARRHGHPVLAVVRGTAVNQDGASNGLTAPNGPSQRRVIRAALASAGLSTGDVEVVEAHGTGTRLGDPIEAHALLSTYGQGRAKPLWLGSVKSNIGHTQAAAGVAGVIKMVLALRRGLLPRTLHVAEPAPQIDWSTGAVALLAEEQPWPAGDTPRRAGVSAFGASGTNAHVILEEAPAAEEPTPAPEDPAPVSVVPWPLAARSESALRAQAGRLLDALTPQDASDRDVAYSLISSRSVFEHRAVLVGRNRTELRTGLAALAAGRSAAGVVRGTPVPGGLALLFTGQGAQRVGMGRGLHRDFPVFAAAFDEVCAAFDALGPDAVGDGTHPGGLRDVVFADAGRLDQTGWAQPALFAVEVALFRLLESWQVAPDMLAGHSIGELAAAHVAGVWSLAEAVRVVAARGRLMQALPAGGAMVAVQAGEDEVAGHDVDVAAVNAVDAVVLSGDEERVLAAAAAFEAAGRKVKRLSVSHAFHSARMEPMLDGFRAVLAGVTAAPPRIPIVSTLTGRVATAEELADPDYWVRHVRRTVRFHDAVVSMTAAGVRTFLEVGPDGVLSGLVPEGVPALRRDRDETASAVTALAHLHVRGLRVAWSALVPATGARRVDLPTYPFDHQRYWLPTAVARRARPVDPAPTDWRYLIDWRALPAAPDGELRGPWLLVVHDHQADDGWVTAARAAVRRRGVEAHLLAVTAGDLTWRALRQRLDGYGEVAGVLSFLGMRTRADDTGAAVTAPAAATIALVQALTDAGSDARVWCVTRGAVPCGGMPGDQRQTPVWGLGRVLALEQPHRWGGMVDLPETASPATADRLVGVLAAAGREDEVAIRETQTHARRLVRAPAPAPAGGRRWSPQGTVLVVGGTGTLGSRVARWAAQRGADRVVLASRRGSAAPEAAALLDAYPDRLSAVACDVTDRAALAELVGRLTTEHGRLDAVVHAVAGGGPADVTEVDPDGLESLLAGRMRGAAHLDELLDDPETELILFSSIVGVFGSPGHSHHAIADAFLDALAWQRRQRGLAGTSIAWGPWRDGGSGPHGRGVRALAPEQALAGLPDAVAYGGPQQVLADIDWPLFLPEFHAIRPRPVVTELAEAHVADAAPAAERSDWLEGLGGLPPQERHAAVLDLVRAEVGAVLGLPSAGAVDDTRSFRDIGFTSLTAVELRNRLQAATGLSLATTLVFDHPTPTLLTEHLLGGAAEATHGVTAVRTAGTDEPIAIVGMACRYPGGVGSPEELWDLVAGGVDAVSGFPTDRGWDVEALYHPEPRQPGKTYTRDGGFLHDLAEFDPQFFGISPREAVSMDPQQRLLLRAAWEAFERAGIDPTTLRGSRTGVYVGSNDQDYPGLLAGVPEDFDGYLLTGNAASVLAGRLAYTFGLEGPAFTVDTACSSSLVALHLAAHALRSGECTLALVGGVAAMATPRNFIEYSQQQALAADGRCKPFSASADGTGWAEGVGMLLVERLSDARRNGHRVLAVVRGTAINQDGASNGLAAPNGAAQQRVIRQALANAGLTAADVDAVEAHGTGTRLGDPIEARALQAAYGRERPPQQPLWLGSLKSNIGHSLAAAGVGGLIKMVMALRHATLPMTLHVTEPTPEVDWSTGPLRLLTETMPWPSPGAPRRAGISSFGASGTNAHVIVEEAPAEPAPPADRGESGPVPWVLSAKSAAGLRAQAGRLLAHARRLTALDPRDVGWSLVATRAAFDHRAVVVAGDRDGLLDGLAAVADGADPPPHVALGAAADERRPVFVFPGQGSQWPEMGRELLETSPAFAARAAECAAALDPLTGWSVLDVLRGVGDPPGPERVDVTQPVLFTMMVALAEVWQSVGVRPAAVVGHSQGEIAAACVAGALSLADAARVVALRSKALLALAGRGEMLSVVEPARRVRERVAPFGDRLAVAAVNGPNAVSVSGDPAALAELGRQLSADGVMRWMVPGVVFPAHAPQVAEIEDELLELLAPIRPRQAEVPIFSTVTGERLDTTAMDAGYWYRNLRQTVLFEDATRSLLAAGHTTFLEVSPHPVLALGMQETFDAADTDALAVGSLRRDDGGMERILISAGELYAHGVDVDWPKVFAGAGASVVDLPTYPFERERYWMRPRDSGLVDVAAAGLRTAGHPLLGATVELADGNGLVLTTRLAAATVGWLADHALAGTVLFPGTGFVELAMYAADRVGAGRVEELTLAAPLVLAEQEAVRVQVTVGGPDAAGRREFGVYSCPDDEDPPQWLRHAGGVLGAAVPPPAEDLTEWPPPGAEEIDASQAYDRFAAQGYDYGPTFRGLRRTWWRGEQVYAEVALPEEVAAEAASYLLHPALFDATLHAMMLRALDGRAEPVLPFSWNGVSLHASGAATLRVRFSPTGPDTAALLVADGTGAVVASADSLGWRPVPPDALGGRRRRHHESLFGVDWVSVPTPAPVTGQGWVRLGPGQRYADLAALRAGLDAGAAVPAVVLAPFDPAPPEGATPERATHHAAVRALALAQEWLTDERLEQSRLAVVTRGAALPGPDPAILAPAAAWGLFKSAQTENPGRLVLVDVDVDEPTALPDGAVSAVLSGEPQVAVRDGTLLVPRLARVPVEQPESAGLDPGGSVLITGGTGSLGGLLARHVVRAHGVRRLLLTSRRGMAAPGAEELVAELTGLGAEVSVHACDVTDPAALGDLLAGVPADRPLTAVLHLAGVSDDGVVTSLTPDRVSAVLYPKVDAAWRLHEATRDLDLAAFVTFSSAAAVLGGAGQANYAVANAFLDALAQHRSAVGLPALSLSWGLWDRQSGMTAHLVEADYQRMARAGMAALSAEQGLDLFDLALTRREPWLLPMRLDLPALRAQGGSLPALLGGLVPAPARRAAADSGAEAGVGLAERLAGLSAPEQDEALLELVVTHIATVLGHADSSRIDPERAFTDLGFDSLTAVELRNRLNRAAGRRLPATLVFDYPKPVSLAAYLRGELLGAALDPEQAVLTEIDRLAATLDGTVLDGPGREQVALRLRALMGRFDPAFDAENDIAELIGDIESSSVEEIFEFVDQEFGTNFQ</sequence>
<dbReference type="PROSITE" id="PS00012">
    <property type="entry name" value="PHOSPHOPANTETHEINE"/>
    <property type="match status" value="1"/>
</dbReference>
<dbReference type="Gene3D" id="3.30.70.3290">
    <property type="match status" value="2"/>
</dbReference>
<dbReference type="GO" id="GO:0033068">
    <property type="term" value="P:macrolide biosynthetic process"/>
    <property type="evidence" value="ECO:0007669"/>
    <property type="project" value="UniProtKB-ARBA"/>
</dbReference>
<dbReference type="Pfam" id="PF00698">
    <property type="entry name" value="Acyl_transf_1"/>
    <property type="match status" value="2"/>
</dbReference>
<keyword evidence="8" id="KW-0012">Acyltransferase</keyword>
<dbReference type="FunFam" id="1.10.1200.10:FF:000007">
    <property type="entry name" value="Probable polyketide synthase pks17"/>
    <property type="match status" value="2"/>
</dbReference>
<keyword evidence="6" id="KW-0045">Antibiotic biosynthesis</keyword>
<evidence type="ECO:0000256" key="9">
    <source>
        <dbReference type="PROSITE-ProRule" id="PRU01363"/>
    </source>
</evidence>
<dbReference type="Gene3D" id="3.40.47.10">
    <property type="match status" value="2"/>
</dbReference>
<dbReference type="InterPro" id="IPR016036">
    <property type="entry name" value="Malonyl_transacylase_ACP-bd"/>
</dbReference>
<dbReference type="InterPro" id="IPR009081">
    <property type="entry name" value="PP-bd_ACP"/>
</dbReference>
<dbReference type="Pfam" id="PF02801">
    <property type="entry name" value="Ketoacyl-synt_C"/>
    <property type="match status" value="2"/>
</dbReference>
<dbReference type="GO" id="GO:0004315">
    <property type="term" value="F:3-oxoacyl-[acyl-carrier-protein] synthase activity"/>
    <property type="evidence" value="ECO:0007669"/>
    <property type="project" value="InterPro"/>
</dbReference>
<dbReference type="InterPro" id="IPR014030">
    <property type="entry name" value="Ketoacyl_synth_N"/>
</dbReference>
<dbReference type="Pfam" id="PF08659">
    <property type="entry name" value="KR"/>
    <property type="match status" value="2"/>
</dbReference>
<feature type="domain" description="Ketosynthase family 3 (KS3)" evidence="11">
    <location>
        <begin position="1488"/>
        <end position="1914"/>
    </location>
</feature>
<evidence type="ECO:0000256" key="8">
    <source>
        <dbReference type="ARBA" id="ARBA00023315"/>
    </source>
</evidence>
<dbReference type="Pfam" id="PF22953">
    <property type="entry name" value="SpnB_Rossmann"/>
    <property type="match status" value="1"/>
</dbReference>
<dbReference type="FunFam" id="3.40.366.10:FF:000002">
    <property type="entry name" value="Probable polyketide synthase 2"/>
    <property type="match status" value="1"/>
</dbReference>
<evidence type="ECO:0000313" key="13">
    <source>
        <dbReference type="EMBL" id="QLJ96647.1"/>
    </source>
</evidence>
<evidence type="ECO:0000259" key="12">
    <source>
        <dbReference type="PROSITE" id="PS52019"/>
    </source>
</evidence>
<organism evidence="13">
    <name type="scientific">Micromonospora carbonacea</name>
    <dbReference type="NCBI Taxonomy" id="47853"/>
    <lineage>
        <taxon>Bacteria</taxon>
        <taxon>Bacillati</taxon>
        <taxon>Actinomycetota</taxon>
        <taxon>Actinomycetes</taxon>
        <taxon>Micromonosporales</taxon>
        <taxon>Micromonosporaceae</taxon>
        <taxon>Micromonospora</taxon>
    </lineage>
</organism>
<dbReference type="SMART" id="SM00823">
    <property type="entry name" value="PKS_PP"/>
    <property type="match status" value="2"/>
</dbReference>
<keyword evidence="7" id="KW-0511">Multifunctional enzyme</keyword>
<protein>
    <submittedName>
        <fullName evidence="13">SDR family NAD(P)-dependent oxidoreductase</fullName>
    </submittedName>
</protein>
<dbReference type="SMART" id="SM00826">
    <property type="entry name" value="PKS_DH"/>
    <property type="match status" value="1"/>
</dbReference>
<dbReference type="GO" id="GO:0006633">
    <property type="term" value="P:fatty acid biosynthetic process"/>
    <property type="evidence" value="ECO:0007669"/>
    <property type="project" value="InterPro"/>
</dbReference>
<dbReference type="SUPFAM" id="SSF53901">
    <property type="entry name" value="Thiolase-like"/>
    <property type="match status" value="2"/>
</dbReference>
<dbReference type="SMART" id="SM00827">
    <property type="entry name" value="PKS_AT"/>
    <property type="match status" value="2"/>
</dbReference>
<dbReference type="Pfam" id="PF00550">
    <property type="entry name" value="PP-binding"/>
    <property type="match status" value="2"/>
</dbReference>
<dbReference type="InterPro" id="IPR020807">
    <property type="entry name" value="PKS_DH"/>
</dbReference>
<dbReference type="InterPro" id="IPR032821">
    <property type="entry name" value="PKS_assoc"/>
</dbReference>
<dbReference type="InterPro" id="IPR016035">
    <property type="entry name" value="Acyl_Trfase/lysoPLipase"/>
</dbReference>
<dbReference type="InterPro" id="IPR049551">
    <property type="entry name" value="PKS_DH_C"/>
</dbReference>
<evidence type="ECO:0000256" key="2">
    <source>
        <dbReference type="ARBA" id="ARBA00004792"/>
    </source>
</evidence>
<dbReference type="SMART" id="SM01294">
    <property type="entry name" value="PKS_PP_betabranch"/>
    <property type="match status" value="2"/>
</dbReference>
<accession>A0A7D6C5M9</accession>
<dbReference type="InterPro" id="IPR014031">
    <property type="entry name" value="Ketoacyl_synth_C"/>
</dbReference>
<name>A0A7D6C5M9_9ACTN</name>
<dbReference type="InterPro" id="IPR001227">
    <property type="entry name" value="Ac_transferase_dom_sf"/>
</dbReference>
<dbReference type="Pfam" id="PF08990">
    <property type="entry name" value="Docking"/>
    <property type="match status" value="1"/>
</dbReference>
<feature type="domain" description="PKS/mFAS DH" evidence="12">
    <location>
        <begin position="2387"/>
        <end position="2661"/>
    </location>
</feature>
<feature type="domain" description="Ketosynthase family 3 (KS3)" evidence="11">
    <location>
        <begin position="32"/>
        <end position="455"/>
    </location>
</feature>
<dbReference type="SUPFAM" id="SSF52151">
    <property type="entry name" value="FabD/lysophospholipase-like"/>
    <property type="match status" value="2"/>
</dbReference>
<dbReference type="CDD" id="cd08952">
    <property type="entry name" value="KR_1_SDR_x"/>
    <property type="match status" value="1"/>
</dbReference>
<comment type="pathway">
    <text evidence="2">Antibiotic biosynthesis.</text>
</comment>
<feature type="region of interest" description="C-terminal hotdog fold" evidence="9">
    <location>
        <begin position="2523"/>
        <end position="2661"/>
    </location>
</feature>
<dbReference type="SMART" id="SM00822">
    <property type="entry name" value="PKS_KR"/>
    <property type="match status" value="2"/>
</dbReference>
<feature type="region of interest" description="N-terminal hotdog fold" evidence="9">
    <location>
        <begin position="2387"/>
        <end position="2511"/>
    </location>
</feature>
<dbReference type="Gene3D" id="3.40.50.720">
    <property type="entry name" value="NAD(P)-binding Rossmann-like Domain"/>
    <property type="match status" value="2"/>
</dbReference>
<evidence type="ECO:0000259" key="11">
    <source>
        <dbReference type="PROSITE" id="PS52004"/>
    </source>
</evidence>
<dbReference type="Pfam" id="PF14765">
    <property type="entry name" value="PS-DH"/>
    <property type="match status" value="1"/>
</dbReference>
<feature type="active site" description="Proton acceptor; for dehydratase activity" evidence="9">
    <location>
        <position position="2419"/>
    </location>
</feature>
<dbReference type="Pfam" id="PF21089">
    <property type="entry name" value="PKS_DH_N"/>
    <property type="match status" value="1"/>
</dbReference>
<feature type="active site" description="Proton donor; for dehydratase activity" evidence="9">
    <location>
        <position position="2584"/>
    </location>
</feature>
<feature type="domain" description="Carrier" evidence="10">
    <location>
        <begin position="1397"/>
        <end position="1472"/>
    </location>
</feature>
<reference evidence="13" key="1">
    <citation type="submission" date="2020-08" db="EMBL/GenBank/DDBJ databases">
        <title>A bifunctional nitrone conjugated secondary metabolite targeting the ribosome.</title>
        <authorList>
            <person name="Limbrick E.M."/>
            <person name="Graf M."/>
            <person name="Derewacz D.K."/>
            <person name="Nguyen F."/>
            <person name="Spraggins J.M."/>
            <person name="Wieland M."/>
            <person name="Ynigez-Gutierrez A.E."/>
            <person name="Reisman B.J."/>
            <person name="Zinshteyn B."/>
            <person name="McCulloch K."/>
            <person name="Iverson T.M."/>
            <person name="Green R."/>
            <person name="Wilson D.N."/>
            <person name="Bachmann B.O."/>
        </authorList>
    </citation>
    <scope>NUCLEOTIDE SEQUENCE</scope>
    <source>
        <strain evidence="13">Africana</strain>
    </source>
</reference>
<dbReference type="InterPro" id="IPR042104">
    <property type="entry name" value="PKS_dehydratase_sf"/>
</dbReference>
<evidence type="ECO:0000256" key="4">
    <source>
        <dbReference type="ARBA" id="ARBA00022553"/>
    </source>
</evidence>
<dbReference type="InterPro" id="IPR006162">
    <property type="entry name" value="Ppantetheine_attach_site"/>
</dbReference>
<dbReference type="PROSITE" id="PS52019">
    <property type="entry name" value="PKS_MFAS_DH"/>
    <property type="match status" value="1"/>
</dbReference>
<evidence type="ECO:0000256" key="6">
    <source>
        <dbReference type="ARBA" id="ARBA00023194"/>
    </source>
</evidence>
<dbReference type="SMART" id="SM00825">
    <property type="entry name" value="PKS_KS"/>
    <property type="match status" value="2"/>
</dbReference>
<dbReference type="SUPFAM" id="SSF47336">
    <property type="entry name" value="ACP-like"/>
    <property type="match status" value="2"/>
</dbReference>
<dbReference type="InterPro" id="IPR016039">
    <property type="entry name" value="Thiolase-like"/>
</dbReference>
<dbReference type="InterPro" id="IPR055123">
    <property type="entry name" value="SpnB-like_Rossmann"/>
</dbReference>
<dbReference type="InterPro" id="IPR014043">
    <property type="entry name" value="Acyl_transferase_dom"/>
</dbReference>
<dbReference type="PANTHER" id="PTHR43775:SF51">
    <property type="entry name" value="INACTIVE PHENOLPHTHIOCEROL SYNTHESIS POLYKETIDE SYNTHASE TYPE I PKS1-RELATED"/>
    <property type="match status" value="1"/>
</dbReference>
<evidence type="ECO:0000256" key="3">
    <source>
        <dbReference type="ARBA" id="ARBA00022450"/>
    </source>
</evidence>
<dbReference type="Gene3D" id="3.10.129.110">
    <property type="entry name" value="Polyketide synthase dehydratase"/>
    <property type="match status" value="1"/>
</dbReference>
<proteinExistence type="predicted"/>
<evidence type="ECO:0000256" key="7">
    <source>
        <dbReference type="ARBA" id="ARBA00023268"/>
    </source>
</evidence>
<dbReference type="Gene3D" id="3.40.366.10">
    <property type="entry name" value="Malonyl-Coenzyme A Acyl Carrier Protein, domain 2"/>
    <property type="match status" value="2"/>
</dbReference>
<dbReference type="CDD" id="cd00833">
    <property type="entry name" value="PKS"/>
    <property type="match status" value="2"/>
</dbReference>
<dbReference type="PROSITE" id="PS00606">
    <property type="entry name" value="KS3_1"/>
    <property type="match status" value="2"/>
</dbReference>
<gene>
    <name evidence="13" type="ORF">HZU44_17105</name>
</gene>
<keyword evidence="3" id="KW-0596">Phosphopantetheine</keyword>
<dbReference type="SUPFAM" id="SSF55048">
    <property type="entry name" value="Probable ACP-binding domain of malonyl-CoA ACP transacylase"/>
    <property type="match status" value="2"/>
</dbReference>
<dbReference type="PROSITE" id="PS52004">
    <property type="entry name" value="KS3_2"/>
    <property type="match status" value="2"/>
</dbReference>
<feature type="domain" description="Carrier" evidence="10">
    <location>
        <begin position="3137"/>
        <end position="3212"/>
    </location>
</feature>
<dbReference type="FunFam" id="3.40.47.10:FF:000019">
    <property type="entry name" value="Polyketide synthase type I"/>
    <property type="match status" value="2"/>
</dbReference>
<dbReference type="InterPro" id="IPR049900">
    <property type="entry name" value="PKS_mFAS_DH"/>
</dbReference>
<dbReference type="Pfam" id="PF00109">
    <property type="entry name" value="ketoacyl-synt"/>
    <property type="match status" value="2"/>
</dbReference>
<evidence type="ECO:0000256" key="5">
    <source>
        <dbReference type="ARBA" id="ARBA00022679"/>
    </source>
</evidence>